<reference evidence="1 2" key="1">
    <citation type="journal article" date="2019" name="Int. J. Syst. Evol. Microbiol.">
        <title>The Global Catalogue of Microorganisms (GCM) 10K type strain sequencing project: providing services to taxonomists for standard genome sequencing and annotation.</title>
        <authorList>
            <consortium name="The Broad Institute Genomics Platform"/>
            <consortium name="The Broad Institute Genome Sequencing Center for Infectious Disease"/>
            <person name="Wu L."/>
            <person name="Ma J."/>
        </authorList>
    </citation>
    <scope>NUCLEOTIDE SEQUENCE [LARGE SCALE GENOMIC DNA]</scope>
    <source>
        <strain evidence="1 2">JCM 16009</strain>
    </source>
</reference>
<gene>
    <name evidence="1" type="ORF">GCM10009836_38730</name>
</gene>
<dbReference type="EMBL" id="BAAAQK010000012">
    <property type="protein sequence ID" value="GAA1854934.1"/>
    <property type="molecule type" value="Genomic_DNA"/>
</dbReference>
<evidence type="ECO:0000313" key="1">
    <source>
        <dbReference type="EMBL" id="GAA1854934.1"/>
    </source>
</evidence>
<name>A0ABN2N6T1_9PSEU</name>
<accession>A0ABN2N6T1</accession>
<comment type="caution">
    <text evidence="1">The sequence shown here is derived from an EMBL/GenBank/DDBJ whole genome shotgun (WGS) entry which is preliminary data.</text>
</comment>
<sequence>MRASVVMVEPGSPDDLLADDRVRTLLAAFPVVTATGYRTPEAEQVVLLETPDAPAAVAVADAVDALAAGWAVRALQAVHRMARDAAGEAVQVPLSAALRTRPAHLMSVVLPVPAGRLDEWSRWYDDHHMPTVLTLERAITVGHRFAPLRRADPDEHLVFYEFPAAADLERFGNGAVPATKTAEYLERWGVRNRRRMLGPPTDVPGGGTR</sequence>
<dbReference type="Proteomes" id="UP001500449">
    <property type="component" value="Unassembled WGS sequence"/>
</dbReference>
<evidence type="ECO:0000313" key="2">
    <source>
        <dbReference type="Proteomes" id="UP001500449"/>
    </source>
</evidence>
<organism evidence="1 2">
    <name type="scientific">Pseudonocardia ailaonensis</name>
    <dbReference type="NCBI Taxonomy" id="367279"/>
    <lineage>
        <taxon>Bacteria</taxon>
        <taxon>Bacillati</taxon>
        <taxon>Actinomycetota</taxon>
        <taxon>Actinomycetes</taxon>
        <taxon>Pseudonocardiales</taxon>
        <taxon>Pseudonocardiaceae</taxon>
        <taxon>Pseudonocardia</taxon>
    </lineage>
</organism>
<keyword evidence="2" id="KW-1185">Reference proteome</keyword>
<dbReference type="RefSeq" id="WP_344418686.1">
    <property type="nucleotide sequence ID" value="NZ_BAAAQK010000012.1"/>
</dbReference>
<proteinExistence type="predicted"/>
<protein>
    <recommendedName>
        <fullName evidence="3">EthD domain-containing protein</fullName>
    </recommendedName>
</protein>
<evidence type="ECO:0008006" key="3">
    <source>
        <dbReference type="Google" id="ProtNLM"/>
    </source>
</evidence>